<dbReference type="PROSITE" id="PS50883">
    <property type="entry name" value="EAL"/>
    <property type="match status" value="1"/>
</dbReference>
<dbReference type="Pfam" id="PF00990">
    <property type="entry name" value="GGDEF"/>
    <property type="match status" value="1"/>
</dbReference>
<dbReference type="InterPro" id="IPR000160">
    <property type="entry name" value="GGDEF_dom"/>
</dbReference>
<dbReference type="PANTHER" id="PTHR33121">
    <property type="entry name" value="CYCLIC DI-GMP PHOSPHODIESTERASE PDEF"/>
    <property type="match status" value="1"/>
</dbReference>
<keyword evidence="1" id="KW-0812">Transmembrane</keyword>
<dbReference type="Pfam" id="PF00563">
    <property type="entry name" value="EAL"/>
    <property type="match status" value="1"/>
</dbReference>
<dbReference type="InterPro" id="IPR043128">
    <property type="entry name" value="Rev_trsase/Diguanyl_cyclase"/>
</dbReference>
<dbReference type="SMART" id="SM00267">
    <property type="entry name" value="GGDEF"/>
    <property type="match status" value="1"/>
</dbReference>
<dbReference type="NCBIfam" id="TIGR00254">
    <property type="entry name" value="GGDEF"/>
    <property type="match status" value="1"/>
</dbReference>
<dbReference type="RefSeq" id="WP_353295144.1">
    <property type="nucleotide sequence ID" value="NZ_BAABWH010000005.1"/>
</dbReference>
<feature type="transmembrane region" description="Helical" evidence="1">
    <location>
        <begin position="6"/>
        <end position="28"/>
    </location>
</feature>
<evidence type="ECO:0000256" key="1">
    <source>
        <dbReference type="SAM" id="Phobius"/>
    </source>
</evidence>
<dbReference type="SUPFAM" id="SSF141868">
    <property type="entry name" value="EAL domain-like"/>
    <property type="match status" value="1"/>
</dbReference>
<dbReference type="CDD" id="cd01948">
    <property type="entry name" value="EAL"/>
    <property type="match status" value="1"/>
</dbReference>
<feature type="domain" description="HAMP" evidence="3">
    <location>
        <begin position="172"/>
        <end position="224"/>
    </location>
</feature>
<organism evidence="5 6">
    <name type="scientific">Thalassolituus maritimus</name>
    <dbReference type="NCBI Taxonomy" id="484498"/>
    <lineage>
        <taxon>Bacteria</taxon>
        <taxon>Pseudomonadati</taxon>
        <taxon>Pseudomonadota</taxon>
        <taxon>Gammaproteobacteria</taxon>
        <taxon>Oceanospirillales</taxon>
        <taxon>Oceanospirillaceae</taxon>
        <taxon>Thalassolituus</taxon>
    </lineage>
</organism>
<feature type="transmembrane region" description="Helical" evidence="1">
    <location>
        <begin position="153"/>
        <end position="175"/>
    </location>
</feature>
<dbReference type="SUPFAM" id="SSF55073">
    <property type="entry name" value="Nucleotide cyclase"/>
    <property type="match status" value="1"/>
</dbReference>
<evidence type="ECO:0000259" key="2">
    <source>
        <dbReference type="PROSITE" id="PS50883"/>
    </source>
</evidence>
<dbReference type="PANTHER" id="PTHR33121:SF79">
    <property type="entry name" value="CYCLIC DI-GMP PHOSPHODIESTERASE PDED-RELATED"/>
    <property type="match status" value="1"/>
</dbReference>
<dbReference type="InterPro" id="IPR035919">
    <property type="entry name" value="EAL_sf"/>
</dbReference>
<dbReference type="InterPro" id="IPR003660">
    <property type="entry name" value="HAMP_dom"/>
</dbReference>
<dbReference type="InterPro" id="IPR032244">
    <property type="entry name" value="LapD_MoxY_N"/>
</dbReference>
<dbReference type="Proteomes" id="UP001481413">
    <property type="component" value="Unassembled WGS sequence"/>
</dbReference>
<dbReference type="InterPro" id="IPR050706">
    <property type="entry name" value="Cyclic-di-GMP_PDE-like"/>
</dbReference>
<evidence type="ECO:0000313" key="5">
    <source>
        <dbReference type="EMBL" id="GAA6146004.1"/>
    </source>
</evidence>
<sequence>MTLRQQFSLLASMLVVVLLAGNLVVTVINGRDYFEQQLNGRAYDAATSLALSMSQIATDDSVQQTRLMDVLFDRGFFEDITFARTDGETLHRRAREAFSSGGAPEWFERLVPLELIPAEADVTKGWQRLGTVTVISHADFAYRDLWGMIRAEMIWFAWVLLIALVALQLILRLLFRSLVRVEQQALAISERDLQVQENIPRARELRRVVEAMNKMVRKLQAIFAEQAEMTERLREESYLDAPTGLLNRRGFDQQFGHILARDDEHSGVLIIMQIQNFAEFNLNAGRQAGDDLLALLGKSLEQWRADYPHSLLGRRAGADFSLFVPCADRTQAEDIVQQAFGLMSVSALSQRNELSFHMGAVFLQGDQDDPVDAFSRADAALRQAQRQPTPKFQLYQRADSDVDEWTAGEWHTLLNTILEQQSIQLQFLPVMSNHDQQLLQIEVFSRVSWEDQVLSAARFWPMIEQHRLAARFDLVVVEKVFKAIDGLSGVASDIRFCINLSPASVLDEDFHQALAALLAQYPEQARRIALEVPEFALYSAEHAIARLALKLQPYGVHIGIDQVGTGTMAFAYLQRLPLAYVRIDGSFNRGVHQAQDHKFYIQSMVQIAHNLDLLVLAEGLEEAPDVDAVRQTGVDGLGGYYFTRPLADLNEAVNWKADSATR</sequence>
<reference evidence="5 6" key="1">
    <citation type="submission" date="2024-04" db="EMBL/GenBank/DDBJ databases">
        <title>Draft genome sequence of Thalassolituus maritimus NBRC 116585.</title>
        <authorList>
            <person name="Miyakawa T."/>
            <person name="Kusuya Y."/>
            <person name="Miura T."/>
        </authorList>
    </citation>
    <scope>NUCLEOTIDE SEQUENCE [LARGE SCALE GENOMIC DNA]</scope>
    <source>
        <strain evidence="5 6">5NW40-0001</strain>
    </source>
</reference>
<name>A0ABQ0A0T1_9GAMM</name>
<dbReference type="Gene3D" id="6.20.270.20">
    <property type="entry name" value="LapD/MoxY periplasmic domain"/>
    <property type="match status" value="1"/>
</dbReference>
<dbReference type="EMBL" id="BAABWH010000005">
    <property type="protein sequence ID" value="GAA6146004.1"/>
    <property type="molecule type" value="Genomic_DNA"/>
</dbReference>
<comment type="caution">
    <text evidence="5">The sequence shown here is derived from an EMBL/GenBank/DDBJ whole genome shotgun (WGS) entry which is preliminary data.</text>
</comment>
<keyword evidence="1" id="KW-0472">Membrane</keyword>
<feature type="domain" description="GGDEF" evidence="4">
    <location>
        <begin position="265"/>
        <end position="397"/>
    </location>
</feature>
<evidence type="ECO:0000313" key="6">
    <source>
        <dbReference type="Proteomes" id="UP001481413"/>
    </source>
</evidence>
<dbReference type="SMART" id="SM00052">
    <property type="entry name" value="EAL"/>
    <property type="match status" value="1"/>
</dbReference>
<protein>
    <submittedName>
        <fullName evidence="5">EAL domain-containing protein</fullName>
    </submittedName>
</protein>
<dbReference type="Gene3D" id="6.10.340.10">
    <property type="match status" value="1"/>
</dbReference>
<evidence type="ECO:0000259" key="4">
    <source>
        <dbReference type="PROSITE" id="PS50887"/>
    </source>
</evidence>
<keyword evidence="6" id="KW-1185">Reference proteome</keyword>
<dbReference type="InterPro" id="IPR029787">
    <property type="entry name" value="Nucleotide_cyclase"/>
</dbReference>
<dbReference type="Gene3D" id="3.20.20.450">
    <property type="entry name" value="EAL domain"/>
    <property type="match status" value="1"/>
</dbReference>
<dbReference type="Pfam" id="PF00672">
    <property type="entry name" value="HAMP"/>
    <property type="match status" value="1"/>
</dbReference>
<dbReference type="Gene3D" id="3.30.70.270">
    <property type="match status" value="1"/>
</dbReference>
<dbReference type="Pfam" id="PF16448">
    <property type="entry name" value="LapD_MoxY_N"/>
    <property type="match status" value="1"/>
</dbReference>
<dbReference type="Gene3D" id="3.30.110.200">
    <property type="match status" value="1"/>
</dbReference>
<dbReference type="InterPro" id="IPR042461">
    <property type="entry name" value="LapD_MoxY_peri_C"/>
</dbReference>
<dbReference type="InterPro" id="IPR001633">
    <property type="entry name" value="EAL_dom"/>
</dbReference>
<feature type="domain" description="EAL" evidence="2">
    <location>
        <begin position="407"/>
        <end position="659"/>
    </location>
</feature>
<keyword evidence="1" id="KW-1133">Transmembrane helix</keyword>
<dbReference type="PROSITE" id="PS50885">
    <property type="entry name" value="HAMP"/>
    <property type="match status" value="1"/>
</dbReference>
<proteinExistence type="predicted"/>
<dbReference type="PROSITE" id="PS50887">
    <property type="entry name" value="GGDEF"/>
    <property type="match status" value="1"/>
</dbReference>
<gene>
    <name evidence="5" type="ORF">NBRC116585_21220</name>
</gene>
<accession>A0ABQ0A0T1</accession>
<evidence type="ECO:0000259" key="3">
    <source>
        <dbReference type="PROSITE" id="PS50885"/>
    </source>
</evidence>